<dbReference type="GO" id="GO:0005737">
    <property type="term" value="C:cytoplasm"/>
    <property type="evidence" value="ECO:0007669"/>
    <property type="project" value="TreeGrafter"/>
</dbReference>
<evidence type="ECO:0000259" key="5">
    <source>
        <dbReference type="Pfam" id="PF07992"/>
    </source>
</evidence>
<dbReference type="PANTHER" id="PTHR43557">
    <property type="entry name" value="APOPTOSIS-INDUCING FACTOR 1"/>
    <property type="match status" value="1"/>
</dbReference>
<evidence type="ECO:0000256" key="3">
    <source>
        <dbReference type="ARBA" id="ARBA00022827"/>
    </source>
</evidence>
<dbReference type="InterPro" id="IPR036188">
    <property type="entry name" value="FAD/NAD-bd_sf"/>
</dbReference>
<evidence type="ECO:0000313" key="8">
    <source>
        <dbReference type="Proteomes" id="UP000272400"/>
    </source>
</evidence>
<proteinExistence type="predicted"/>
<dbReference type="Proteomes" id="UP000272400">
    <property type="component" value="Unassembled WGS sequence"/>
</dbReference>
<dbReference type="SUPFAM" id="SSF51905">
    <property type="entry name" value="FAD/NAD(P)-binding domain"/>
    <property type="match status" value="1"/>
</dbReference>
<dbReference type="Gene3D" id="3.30.390.30">
    <property type="match status" value="1"/>
</dbReference>
<keyword evidence="2" id="KW-0285">Flavoprotein</keyword>
<dbReference type="Gene3D" id="3.50.50.60">
    <property type="entry name" value="FAD/NAD(P)-binding domain"/>
    <property type="match status" value="2"/>
</dbReference>
<dbReference type="AlphaFoldDB" id="A0A3N1D391"/>
<evidence type="ECO:0000256" key="2">
    <source>
        <dbReference type="ARBA" id="ARBA00022630"/>
    </source>
</evidence>
<dbReference type="Pfam" id="PF07992">
    <property type="entry name" value="Pyr_redox_2"/>
    <property type="match status" value="1"/>
</dbReference>
<keyword evidence="8" id="KW-1185">Reference proteome</keyword>
<protein>
    <submittedName>
        <fullName evidence="7">NADPH-dependent 2,4-dienoyl-CoA reductase/sulfur reductase-like enzyme</fullName>
    </submittedName>
</protein>
<dbReference type="PRINTS" id="PR00368">
    <property type="entry name" value="FADPNR"/>
</dbReference>
<dbReference type="PANTHER" id="PTHR43557:SF2">
    <property type="entry name" value="RIESKE DOMAIN-CONTAINING PROTEIN-RELATED"/>
    <property type="match status" value="1"/>
</dbReference>
<keyword evidence="3" id="KW-0274">FAD</keyword>
<evidence type="ECO:0000313" key="7">
    <source>
        <dbReference type="EMBL" id="ROO87991.1"/>
    </source>
</evidence>
<dbReference type="Pfam" id="PF14759">
    <property type="entry name" value="Reductase_C"/>
    <property type="match status" value="1"/>
</dbReference>
<accession>A0A3N1D391</accession>
<evidence type="ECO:0000256" key="1">
    <source>
        <dbReference type="ARBA" id="ARBA00001974"/>
    </source>
</evidence>
<sequence length="430" mass="45348">MFSTGESEGENVTETFVVIGGGVGGGTAALALRTEGFKGRVVVLCDEPRLPYSKPPLSKGVLRGEEDPGRTALRPPAWYDKKDIEVRTGVAATALDVAAKTIALSTGERLTYDKVLIATGGRPRALPGTEGLPGVHTLRNLEDSQAISARLRPGARVIIIGGGFIGGEVAASAITLGCSVTVLEGQRTPLERLLPPALAGLYMRLHTERGVDFRTGVTVSSIEHGPDGLLARTSGGAEHLADVIVVGIGMVPADELARAAGIEVTDGIVVDGRCRTSVPDVFAIGDVANAPQPHLGGRMRVEHWQNAQHQAKVAAKNMAGGSAEFAEVPWVWSDQYDLTIQITGKPEPTDEVNLRGDVEGWAFSALLTREGRPVGCVAFNRADDVRAVRRIMTDRLPVPIARLIDPAEDLAELAKAYSPAAPEGAAKEYA</sequence>
<dbReference type="SUPFAM" id="SSF55424">
    <property type="entry name" value="FAD/NAD-linked reductases, dimerisation (C-terminal) domain"/>
    <property type="match status" value="1"/>
</dbReference>
<dbReference type="InterPro" id="IPR050446">
    <property type="entry name" value="FAD-oxidoreductase/Apoptosis"/>
</dbReference>
<dbReference type="PRINTS" id="PR00411">
    <property type="entry name" value="PNDRDTASEI"/>
</dbReference>
<dbReference type="InterPro" id="IPR023753">
    <property type="entry name" value="FAD/NAD-binding_dom"/>
</dbReference>
<dbReference type="OrthoDB" id="1145at2"/>
<comment type="cofactor">
    <cofactor evidence="1">
        <name>FAD</name>
        <dbReference type="ChEBI" id="CHEBI:57692"/>
    </cofactor>
</comment>
<gene>
    <name evidence="7" type="ORF">EDD29_5644</name>
</gene>
<evidence type="ECO:0000259" key="6">
    <source>
        <dbReference type="Pfam" id="PF14759"/>
    </source>
</evidence>
<feature type="domain" description="FAD/NAD(P)-binding" evidence="5">
    <location>
        <begin position="16"/>
        <end position="311"/>
    </location>
</feature>
<organism evidence="7 8">
    <name type="scientific">Actinocorallia herbida</name>
    <dbReference type="NCBI Taxonomy" id="58109"/>
    <lineage>
        <taxon>Bacteria</taxon>
        <taxon>Bacillati</taxon>
        <taxon>Actinomycetota</taxon>
        <taxon>Actinomycetes</taxon>
        <taxon>Streptosporangiales</taxon>
        <taxon>Thermomonosporaceae</taxon>
        <taxon>Actinocorallia</taxon>
    </lineage>
</organism>
<dbReference type="GO" id="GO:0016651">
    <property type="term" value="F:oxidoreductase activity, acting on NAD(P)H"/>
    <property type="evidence" value="ECO:0007669"/>
    <property type="project" value="TreeGrafter"/>
</dbReference>
<keyword evidence="4" id="KW-0560">Oxidoreductase</keyword>
<dbReference type="InterPro" id="IPR028202">
    <property type="entry name" value="Reductase_C"/>
</dbReference>
<dbReference type="InterPro" id="IPR016156">
    <property type="entry name" value="FAD/NAD-linked_Rdtase_dimer_sf"/>
</dbReference>
<name>A0A3N1D391_9ACTN</name>
<feature type="domain" description="Reductase C-terminal" evidence="6">
    <location>
        <begin position="330"/>
        <end position="414"/>
    </location>
</feature>
<reference evidence="7 8" key="1">
    <citation type="submission" date="2018-11" db="EMBL/GenBank/DDBJ databases">
        <title>Sequencing the genomes of 1000 actinobacteria strains.</title>
        <authorList>
            <person name="Klenk H.-P."/>
        </authorList>
    </citation>
    <scope>NUCLEOTIDE SEQUENCE [LARGE SCALE GENOMIC DNA]</scope>
    <source>
        <strain evidence="7 8">DSM 44254</strain>
    </source>
</reference>
<evidence type="ECO:0000256" key="4">
    <source>
        <dbReference type="ARBA" id="ARBA00023002"/>
    </source>
</evidence>
<comment type="caution">
    <text evidence="7">The sequence shown here is derived from an EMBL/GenBank/DDBJ whole genome shotgun (WGS) entry which is preliminary data.</text>
</comment>
<dbReference type="EMBL" id="RJKE01000001">
    <property type="protein sequence ID" value="ROO87991.1"/>
    <property type="molecule type" value="Genomic_DNA"/>
</dbReference>